<sequence>MFLEPIATIREFRELDEGEVMCGYMDGFQGITCEASALTRSYLHGWRNGAVDSGLMEPNAAYIELEAEFMDLREP</sequence>
<evidence type="ECO:0000313" key="2">
    <source>
        <dbReference type="Proteomes" id="UP001201985"/>
    </source>
</evidence>
<protein>
    <submittedName>
        <fullName evidence="1">Uncharacterized protein</fullName>
    </submittedName>
</protein>
<comment type="caution">
    <text evidence="1">The sequence shown here is derived from an EMBL/GenBank/DDBJ whole genome shotgun (WGS) entry which is preliminary data.</text>
</comment>
<dbReference type="RefSeq" id="WP_120009987.1">
    <property type="nucleotide sequence ID" value="NZ_JALBUU010000125.1"/>
</dbReference>
<organism evidence="1 2">
    <name type="scientific">Teichococcus vastitatis</name>
    <dbReference type="NCBI Taxonomy" id="2307076"/>
    <lineage>
        <taxon>Bacteria</taxon>
        <taxon>Pseudomonadati</taxon>
        <taxon>Pseudomonadota</taxon>
        <taxon>Alphaproteobacteria</taxon>
        <taxon>Acetobacterales</taxon>
        <taxon>Roseomonadaceae</taxon>
        <taxon>Roseomonas</taxon>
    </lineage>
</organism>
<name>A0ABS9WCV1_9PROT</name>
<gene>
    <name evidence="1" type="ORF">MON41_26305</name>
</gene>
<dbReference type="EMBL" id="JALBUU010000125">
    <property type="protein sequence ID" value="MCI0757145.1"/>
    <property type="molecule type" value="Genomic_DNA"/>
</dbReference>
<accession>A0ABS9WCV1</accession>
<reference evidence="1 2" key="1">
    <citation type="submission" date="2022-03" db="EMBL/GenBank/DDBJ databases">
        <title>Complete genome analysis of Roseomonas KG 17.1 : a prolific producer of plant growth promoters.</title>
        <authorList>
            <person name="Saadouli I."/>
            <person name="Najjari A."/>
            <person name="Mosbah A."/>
            <person name="Ouzari H.I."/>
        </authorList>
    </citation>
    <scope>NUCLEOTIDE SEQUENCE [LARGE SCALE GENOMIC DNA]</scope>
    <source>
        <strain evidence="1 2">KG17-1</strain>
    </source>
</reference>
<evidence type="ECO:0000313" key="1">
    <source>
        <dbReference type="EMBL" id="MCI0757145.1"/>
    </source>
</evidence>
<keyword evidence="2" id="KW-1185">Reference proteome</keyword>
<proteinExistence type="predicted"/>
<dbReference type="Proteomes" id="UP001201985">
    <property type="component" value="Unassembled WGS sequence"/>
</dbReference>